<dbReference type="SMART" id="SM00448">
    <property type="entry name" value="REC"/>
    <property type="match status" value="1"/>
</dbReference>
<evidence type="ECO:0000256" key="2">
    <source>
        <dbReference type="ARBA" id="ARBA00023015"/>
    </source>
</evidence>
<dbReference type="InterPro" id="IPR039420">
    <property type="entry name" value="WalR-like"/>
</dbReference>
<dbReference type="Proteomes" id="UP000831304">
    <property type="component" value="Chromosome"/>
</dbReference>
<reference evidence="8 9" key="1">
    <citation type="submission" date="2022-03" db="EMBL/GenBank/DDBJ databases">
        <title>Agromyces sp. isolated from the gut of P. brevitarsis seulensis larvae.</title>
        <authorList>
            <person name="Won M."/>
            <person name="Kwon S.-W."/>
        </authorList>
    </citation>
    <scope>NUCLEOTIDE SEQUENCE [LARGE SCALE GENOMIC DNA]</scope>
    <source>
        <strain evidence="8 9">KACC 16215</strain>
    </source>
</reference>
<evidence type="ECO:0000256" key="4">
    <source>
        <dbReference type="ARBA" id="ARBA00023163"/>
    </source>
</evidence>
<dbReference type="InterPro" id="IPR058245">
    <property type="entry name" value="NreC/VraR/RcsB-like_REC"/>
</dbReference>
<dbReference type="PANTHER" id="PTHR43214:SF24">
    <property type="entry name" value="TRANSCRIPTIONAL REGULATORY PROTEIN NARL-RELATED"/>
    <property type="match status" value="1"/>
</dbReference>
<organism evidence="8 9">
    <name type="scientific">Agromyces soli</name>
    <dbReference type="NCBI Taxonomy" id="659012"/>
    <lineage>
        <taxon>Bacteria</taxon>
        <taxon>Bacillati</taxon>
        <taxon>Actinomycetota</taxon>
        <taxon>Actinomycetes</taxon>
        <taxon>Micrococcales</taxon>
        <taxon>Microbacteriaceae</taxon>
        <taxon>Agromyces</taxon>
    </lineage>
</organism>
<evidence type="ECO:0000259" key="7">
    <source>
        <dbReference type="PROSITE" id="PS50110"/>
    </source>
</evidence>
<dbReference type="Gene3D" id="3.40.50.2300">
    <property type="match status" value="1"/>
</dbReference>
<name>A0ABY4AUD4_9MICO</name>
<dbReference type="InterPro" id="IPR001789">
    <property type="entry name" value="Sig_transdc_resp-reg_receiver"/>
</dbReference>
<evidence type="ECO:0000313" key="9">
    <source>
        <dbReference type="Proteomes" id="UP000831304"/>
    </source>
</evidence>
<dbReference type="EMBL" id="CP094533">
    <property type="protein sequence ID" value="UOE26786.1"/>
    <property type="molecule type" value="Genomic_DNA"/>
</dbReference>
<dbReference type="PROSITE" id="PS50110">
    <property type="entry name" value="RESPONSE_REGULATORY"/>
    <property type="match status" value="1"/>
</dbReference>
<dbReference type="SMART" id="SM00421">
    <property type="entry name" value="HTH_LUXR"/>
    <property type="match status" value="1"/>
</dbReference>
<feature type="domain" description="Response regulatory" evidence="7">
    <location>
        <begin position="4"/>
        <end position="120"/>
    </location>
</feature>
<evidence type="ECO:0000256" key="3">
    <source>
        <dbReference type="ARBA" id="ARBA00023125"/>
    </source>
</evidence>
<dbReference type="Pfam" id="PF00196">
    <property type="entry name" value="GerE"/>
    <property type="match status" value="1"/>
</dbReference>
<dbReference type="PANTHER" id="PTHR43214">
    <property type="entry name" value="TWO-COMPONENT RESPONSE REGULATOR"/>
    <property type="match status" value="1"/>
</dbReference>
<evidence type="ECO:0000256" key="1">
    <source>
        <dbReference type="ARBA" id="ARBA00022553"/>
    </source>
</evidence>
<gene>
    <name evidence="8" type="ORF">MTP13_03110</name>
</gene>
<feature type="domain" description="HTH luxR-type" evidence="6">
    <location>
        <begin position="147"/>
        <end position="212"/>
    </location>
</feature>
<dbReference type="PROSITE" id="PS50043">
    <property type="entry name" value="HTH_LUXR_2"/>
    <property type="match status" value="1"/>
</dbReference>
<dbReference type="InterPro" id="IPR011006">
    <property type="entry name" value="CheY-like_superfamily"/>
</dbReference>
<dbReference type="PRINTS" id="PR00038">
    <property type="entry name" value="HTHLUXR"/>
</dbReference>
<evidence type="ECO:0000313" key="8">
    <source>
        <dbReference type="EMBL" id="UOE26786.1"/>
    </source>
</evidence>
<dbReference type="CDD" id="cd06170">
    <property type="entry name" value="LuxR_C_like"/>
    <property type="match status" value="1"/>
</dbReference>
<accession>A0ABY4AUD4</accession>
<dbReference type="RefSeq" id="WP_243569596.1">
    <property type="nucleotide sequence ID" value="NZ_BAAARD010000004.1"/>
</dbReference>
<evidence type="ECO:0000259" key="6">
    <source>
        <dbReference type="PROSITE" id="PS50043"/>
    </source>
</evidence>
<dbReference type="CDD" id="cd17535">
    <property type="entry name" value="REC_NarL-like"/>
    <property type="match status" value="1"/>
</dbReference>
<keyword evidence="2" id="KW-0805">Transcription regulation</keyword>
<dbReference type="SUPFAM" id="SSF52172">
    <property type="entry name" value="CheY-like"/>
    <property type="match status" value="1"/>
</dbReference>
<dbReference type="InterPro" id="IPR016032">
    <property type="entry name" value="Sig_transdc_resp-reg_C-effctor"/>
</dbReference>
<evidence type="ECO:0000256" key="5">
    <source>
        <dbReference type="PROSITE-ProRule" id="PRU00169"/>
    </source>
</evidence>
<dbReference type="Pfam" id="PF00072">
    <property type="entry name" value="Response_reg"/>
    <property type="match status" value="1"/>
</dbReference>
<keyword evidence="9" id="KW-1185">Reference proteome</keyword>
<dbReference type="PROSITE" id="PS00622">
    <property type="entry name" value="HTH_LUXR_1"/>
    <property type="match status" value="1"/>
</dbReference>
<keyword evidence="4" id="KW-0804">Transcription</keyword>
<sequence>MSIRVLISDGQELMRLGFALMLESQPGFEVVALAQDRSQAIELSRHHRPDVVLVDLDGSYLEGIAAIRGIVAREPAPSVIAVTSFDCDDAAFDALEAGAAGYLMKDASAGDLLSAVRDASGGGVALPLWVTSELVRRYRRLAQAPETAAECKLLTRREHEVLTCLLEGLTNAEIGARLWLSESTVKTHVGAVLRKLGVRDRVGAVLYAARYGLLLGN</sequence>
<feature type="modified residue" description="4-aspartylphosphate" evidence="5">
    <location>
        <position position="55"/>
    </location>
</feature>
<dbReference type="SUPFAM" id="SSF46894">
    <property type="entry name" value="C-terminal effector domain of the bipartite response regulators"/>
    <property type="match status" value="1"/>
</dbReference>
<keyword evidence="1 5" id="KW-0597">Phosphoprotein</keyword>
<keyword evidence="3" id="KW-0238">DNA-binding</keyword>
<protein>
    <submittedName>
        <fullName evidence="8">Response regulator transcription factor</fullName>
    </submittedName>
</protein>
<proteinExistence type="predicted"/>
<dbReference type="InterPro" id="IPR000792">
    <property type="entry name" value="Tscrpt_reg_LuxR_C"/>
</dbReference>